<comment type="caution">
    <text evidence="2">The sequence shown here is derived from an EMBL/GenBank/DDBJ whole genome shotgun (WGS) entry which is preliminary data.</text>
</comment>
<organism evidence="2 3">
    <name type="scientific">Elysia crispata</name>
    <name type="common">lettuce slug</name>
    <dbReference type="NCBI Taxonomy" id="231223"/>
    <lineage>
        <taxon>Eukaryota</taxon>
        <taxon>Metazoa</taxon>
        <taxon>Spiralia</taxon>
        <taxon>Lophotrochozoa</taxon>
        <taxon>Mollusca</taxon>
        <taxon>Gastropoda</taxon>
        <taxon>Heterobranchia</taxon>
        <taxon>Euthyneura</taxon>
        <taxon>Panpulmonata</taxon>
        <taxon>Sacoglossa</taxon>
        <taxon>Placobranchoidea</taxon>
        <taxon>Plakobranchidae</taxon>
        <taxon>Elysia</taxon>
    </lineage>
</organism>
<protein>
    <submittedName>
        <fullName evidence="2">Uncharacterized protein</fullName>
    </submittedName>
</protein>
<evidence type="ECO:0000313" key="3">
    <source>
        <dbReference type="Proteomes" id="UP001283361"/>
    </source>
</evidence>
<evidence type="ECO:0000256" key="1">
    <source>
        <dbReference type="SAM" id="MobiDB-lite"/>
    </source>
</evidence>
<proteinExistence type="predicted"/>
<gene>
    <name evidence="2" type="ORF">RRG08_004541</name>
</gene>
<evidence type="ECO:0000313" key="2">
    <source>
        <dbReference type="EMBL" id="KAK3802254.1"/>
    </source>
</evidence>
<sequence>MYNLYLFLLQPLREIGVLHSALLFDAQILVAKAKLKSPRCSKDITSHRLLTSKELMNEKKAATQKKKNEEAPNQEGKEKKLQKKLETAN</sequence>
<name>A0AAE1B9H3_9GAST</name>
<feature type="region of interest" description="Disordered" evidence="1">
    <location>
        <begin position="59"/>
        <end position="89"/>
    </location>
</feature>
<accession>A0AAE1B9H3</accession>
<dbReference type="EMBL" id="JAWDGP010000260">
    <property type="protein sequence ID" value="KAK3802254.1"/>
    <property type="molecule type" value="Genomic_DNA"/>
</dbReference>
<keyword evidence="3" id="KW-1185">Reference proteome</keyword>
<dbReference type="AlphaFoldDB" id="A0AAE1B9H3"/>
<reference evidence="2" key="1">
    <citation type="journal article" date="2023" name="G3 (Bethesda)">
        <title>A reference genome for the long-term kleptoplast-retaining sea slug Elysia crispata morphotype clarki.</title>
        <authorList>
            <person name="Eastman K.E."/>
            <person name="Pendleton A.L."/>
            <person name="Shaikh M.A."/>
            <person name="Suttiyut T."/>
            <person name="Ogas R."/>
            <person name="Tomko P."/>
            <person name="Gavelis G."/>
            <person name="Widhalm J.R."/>
            <person name="Wisecaver J.H."/>
        </authorList>
    </citation>
    <scope>NUCLEOTIDE SEQUENCE</scope>
    <source>
        <strain evidence="2">ECLA1</strain>
    </source>
</reference>
<dbReference type="Proteomes" id="UP001283361">
    <property type="component" value="Unassembled WGS sequence"/>
</dbReference>